<dbReference type="eggNOG" id="COG0592">
    <property type="taxonomic scope" value="Bacteria"/>
</dbReference>
<dbReference type="GO" id="GO:0005737">
    <property type="term" value="C:cytoplasm"/>
    <property type="evidence" value="ECO:0007669"/>
    <property type="project" value="UniProtKB-SubCell"/>
</dbReference>
<dbReference type="GO" id="GO:0009360">
    <property type="term" value="C:DNA polymerase III complex"/>
    <property type="evidence" value="ECO:0007669"/>
    <property type="project" value="InterPro"/>
</dbReference>
<dbReference type="KEGG" id="avi:Avi_0351"/>
<dbReference type="InterPro" id="IPR022635">
    <property type="entry name" value="DNA_polIII_beta_C"/>
</dbReference>
<dbReference type="SMART" id="SM00480">
    <property type="entry name" value="POL3Bc"/>
    <property type="match status" value="1"/>
</dbReference>
<keyword evidence="9" id="KW-0238">DNA-binding</keyword>
<reference evidence="15 16" key="1">
    <citation type="journal article" date="2009" name="J. Bacteriol.">
        <title>Genome sequences of three Agrobacterium biovars help elucidate the evolution of multichromosome genomes in bacteria.</title>
        <authorList>
            <person name="Slater S.C."/>
            <person name="Goldman B.S."/>
            <person name="Goodner B."/>
            <person name="Setubal J.C."/>
            <person name="Farrand S.K."/>
            <person name="Nester E.W."/>
            <person name="Burr T.J."/>
            <person name="Banta L."/>
            <person name="Dickerman A.W."/>
            <person name="Paulsen I."/>
            <person name="Otten L."/>
            <person name="Suen G."/>
            <person name="Welch R."/>
            <person name="Almeida N.F."/>
            <person name="Arnold F."/>
            <person name="Burton O.T."/>
            <person name="Du Z."/>
            <person name="Ewing A."/>
            <person name="Godsy E."/>
            <person name="Heisel S."/>
            <person name="Houmiel K.L."/>
            <person name="Jhaveri J."/>
            <person name="Lu J."/>
            <person name="Miller N.M."/>
            <person name="Norton S."/>
            <person name="Chen Q."/>
            <person name="Phoolcharoen W."/>
            <person name="Ohlin V."/>
            <person name="Ondrusek D."/>
            <person name="Pride N."/>
            <person name="Stricklin S.L."/>
            <person name="Sun J."/>
            <person name="Wheeler C."/>
            <person name="Wilson L."/>
            <person name="Zhu H."/>
            <person name="Wood D.W."/>
        </authorList>
    </citation>
    <scope>NUCLEOTIDE SEQUENCE [LARGE SCALE GENOMIC DNA]</scope>
    <source>
        <strain evidence="16">S4 / ATCC BAA-846</strain>
    </source>
</reference>
<dbReference type="EMBL" id="CP000633">
    <property type="protein sequence ID" value="ACM35235.1"/>
    <property type="molecule type" value="Genomic_DNA"/>
</dbReference>
<dbReference type="PIRSF" id="PIRSF000804">
    <property type="entry name" value="DNA_pol_III_b"/>
    <property type="match status" value="1"/>
</dbReference>
<dbReference type="PANTHER" id="PTHR30478">
    <property type="entry name" value="DNA POLYMERASE III SUBUNIT BETA"/>
    <property type="match status" value="1"/>
</dbReference>
<keyword evidence="5 10" id="KW-0808">Transferase</keyword>
<dbReference type="HOGENOM" id="CLU_038149_4_2_5"/>
<dbReference type="PANTHER" id="PTHR30478:SF0">
    <property type="entry name" value="BETA SLIDING CLAMP"/>
    <property type="match status" value="1"/>
</dbReference>
<dbReference type="GO" id="GO:0008408">
    <property type="term" value="F:3'-5' exonuclease activity"/>
    <property type="evidence" value="ECO:0007669"/>
    <property type="project" value="InterPro"/>
</dbReference>
<keyword evidence="16" id="KW-1185">Reference proteome</keyword>
<proteinExistence type="inferred from homology"/>
<comment type="subunit">
    <text evidence="10">Forms a ring-shaped head-to-tail homodimer around DNA.</text>
</comment>
<protein>
    <recommendedName>
        <fullName evidence="3 10">Beta sliding clamp</fullName>
    </recommendedName>
</protein>
<dbReference type="GO" id="GO:0006271">
    <property type="term" value="P:DNA strand elongation involved in DNA replication"/>
    <property type="evidence" value="ECO:0007669"/>
    <property type="project" value="TreeGrafter"/>
</dbReference>
<keyword evidence="8 10" id="KW-0239">DNA-directed DNA polymerase</keyword>
<dbReference type="Gene3D" id="3.10.150.10">
    <property type="entry name" value="DNA Polymerase III, subunit A, domain 2"/>
    <property type="match status" value="1"/>
</dbReference>
<comment type="similarity">
    <text evidence="2 10">Belongs to the beta sliding clamp family.</text>
</comment>
<evidence type="ECO:0000256" key="10">
    <source>
        <dbReference type="PIRNR" id="PIRNR000804"/>
    </source>
</evidence>
<dbReference type="STRING" id="311402.Avi_0351"/>
<dbReference type="InterPro" id="IPR001001">
    <property type="entry name" value="DNA_polIII_beta"/>
</dbReference>
<dbReference type="Gene3D" id="3.70.10.10">
    <property type="match status" value="1"/>
</dbReference>
<evidence type="ECO:0000256" key="7">
    <source>
        <dbReference type="ARBA" id="ARBA00022705"/>
    </source>
</evidence>
<evidence type="ECO:0000256" key="5">
    <source>
        <dbReference type="ARBA" id="ARBA00022679"/>
    </source>
</evidence>
<comment type="subcellular location">
    <subcellularLocation>
        <location evidence="1 10">Cytoplasm</location>
    </subcellularLocation>
</comment>
<sequence length="412" mass="45008">MHFDRLCCHFARPNKAGHRRPDQGKPIPNAGSHRSKVAASMRITLERSNLLKSLNHVHRVVERRNTIPILSNVLLRAEGQSLSMKATDLDLEVTEATPANIEQAGATTVPAHLLYEIVRKLSDGAEVLLSTNPDGASMTVASGRSKFSLQCLPEQDFPDLTTGSFSHSFKLKASDLKMLIDRTQFAISTEETRYYLNGIYLHTIEADGKLKLRAVATDGHRLARADVEAPSGSEGMPGIIIPRKTVGELQKLVDNPDLIVALEVSDAKIRFNIGEIVMTSKLIDGTFPDYQRVIPQANDKEMRVDCQTFARAVDRVSTISSERGRAVKLAIGDGHLMLTVNNPDSGSATEEVAVGYESDAMEIGFNAKYLLDITAQLSGEEAIFLLADAGSPTLIRDTAGDDALYVLMPMRV</sequence>
<keyword evidence="4 10" id="KW-0963">Cytoplasm</keyword>
<organism evidence="15 16">
    <name type="scientific">Allorhizobium ampelinum (strain ATCC BAA-846 / DSM 112012 / S4)</name>
    <name type="common">Agrobacterium vitis (strain S4)</name>
    <dbReference type="NCBI Taxonomy" id="311402"/>
    <lineage>
        <taxon>Bacteria</taxon>
        <taxon>Pseudomonadati</taxon>
        <taxon>Pseudomonadota</taxon>
        <taxon>Alphaproteobacteria</taxon>
        <taxon>Hyphomicrobiales</taxon>
        <taxon>Rhizobiaceae</taxon>
        <taxon>Rhizobium/Agrobacterium group</taxon>
        <taxon>Allorhizobium</taxon>
        <taxon>Allorhizobium ampelinum</taxon>
    </lineage>
</organism>
<evidence type="ECO:0000259" key="14">
    <source>
        <dbReference type="Pfam" id="PF02768"/>
    </source>
</evidence>
<feature type="domain" description="DNA polymerase III beta sliding clamp N-terminal" evidence="12">
    <location>
        <begin position="41"/>
        <end position="160"/>
    </location>
</feature>
<dbReference type="GO" id="GO:0003887">
    <property type="term" value="F:DNA-directed DNA polymerase activity"/>
    <property type="evidence" value="ECO:0007669"/>
    <property type="project" value="UniProtKB-UniRule"/>
</dbReference>
<dbReference type="CDD" id="cd00140">
    <property type="entry name" value="beta_clamp"/>
    <property type="match status" value="1"/>
</dbReference>
<gene>
    <name evidence="15" type="primary">dnaN</name>
    <name evidence="15" type="ordered locus">Avi_0351</name>
</gene>
<evidence type="ECO:0000259" key="13">
    <source>
        <dbReference type="Pfam" id="PF02767"/>
    </source>
</evidence>
<evidence type="ECO:0000256" key="3">
    <source>
        <dbReference type="ARBA" id="ARBA00021035"/>
    </source>
</evidence>
<dbReference type="Pfam" id="PF02768">
    <property type="entry name" value="DNA_pol3_beta_3"/>
    <property type="match status" value="1"/>
</dbReference>
<evidence type="ECO:0000256" key="2">
    <source>
        <dbReference type="ARBA" id="ARBA00010752"/>
    </source>
</evidence>
<dbReference type="NCBIfam" id="TIGR00663">
    <property type="entry name" value="dnan"/>
    <property type="match status" value="1"/>
</dbReference>
<accession>B9JZC3</accession>
<dbReference type="InterPro" id="IPR046938">
    <property type="entry name" value="DNA_clamp_sf"/>
</dbReference>
<dbReference type="Proteomes" id="UP000001596">
    <property type="component" value="Chromosome 1"/>
</dbReference>
<keyword evidence="7 10" id="KW-0235">DNA replication</keyword>
<feature type="domain" description="DNA polymerase III beta sliding clamp C-terminal" evidence="14">
    <location>
        <begin position="292"/>
        <end position="411"/>
    </location>
</feature>
<name>B9JZC3_ALLAM</name>
<evidence type="ECO:0000259" key="12">
    <source>
        <dbReference type="Pfam" id="PF00712"/>
    </source>
</evidence>
<dbReference type="Pfam" id="PF00712">
    <property type="entry name" value="DNA_pol3_beta"/>
    <property type="match status" value="1"/>
</dbReference>
<evidence type="ECO:0000313" key="15">
    <source>
        <dbReference type="EMBL" id="ACM35235.1"/>
    </source>
</evidence>
<dbReference type="SUPFAM" id="SSF55979">
    <property type="entry name" value="DNA clamp"/>
    <property type="match status" value="3"/>
</dbReference>
<feature type="domain" description="DNA polymerase III beta sliding clamp central" evidence="13">
    <location>
        <begin position="171"/>
        <end position="289"/>
    </location>
</feature>
<dbReference type="InterPro" id="IPR022637">
    <property type="entry name" value="DNA_polIII_beta_cen"/>
</dbReference>
<dbReference type="GO" id="GO:0003677">
    <property type="term" value="F:DNA binding"/>
    <property type="evidence" value="ECO:0007669"/>
    <property type="project" value="UniProtKB-UniRule"/>
</dbReference>
<evidence type="ECO:0000256" key="11">
    <source>
        <dbReference type="SAM" id="MobiDB-lite"/>
    </source>
</evidence>
<dbReference type="InterPro" id="IPR022634">
    <property type="entry name" value="DNA_polIII_beta_N"/>
</dbReference>
<dbReference type="Pfam" id="PF02767">
    <property type="entry name" value="DNA_pol3_beta_2"/>
    <property type="match status" value="1"/>
</dbReference>
<dbReference type="AlphaFoldDB" id="B9JZC3"/>
<feature type="region of interest" description="Disordered" evidence="11">
    <location>
        <begin position="13"/>
        <end position="35"/>
    </location>
</feature>
<evidence type="ECO:0000256" key="8">
    <source>
        <dbReference type="ARBA" id="ARBA00022932"/>
    </source>
</evidence>
<evidence type="ECO:0000256" key="9">
    <source>
        <dbReference type="ARBA" id="ARBA00023125"/>
    </source>
</evidence>
<evidence type="ECO:0000256" key="6">
    <source>
        <dbReference type="ARBA" id="ARBA00022695"/>
    </source>
</evidence>
<evidence type="ECO:0000256" key="1">
    <source>
        <dbReference type="ARBA" id="ARBA00004496"/>
    </source>
</evidence>
<keyword evidence="6 10" id="KW-0548">Nucleotidyltransferase</keyword>
<comment type="function">
    <text evidence="10">Confers DNA tethering and processivity to DNA polymerases and other proteins. Acts as a clamp, forming a ring around DNA (a reaction catalyzed by the clamp-loading complex) which diffuses in an ATP-independent manner freely and bidirectionally along dsDNA. Initially characterized for its ability to contact the catalytic subunit of DNA polymerase III (Pol III), a complex, multichain enzyme responsible for most of the replicative synthesis in bacteria; Pol III exhibits 3'-5' exonuclease proofreading activity. The beta chain is required for initiation of replication as well as for processivity of DNA replication.</text>
</comment>
<evidence type="ECO:0000313" key="16">
    <source>
        <dbReference type="Proteomes" id="UP000001596"/>
    </source>
</evidence>
<evidence type="ECO:0000256" key="4">
    <source>
        <dbReference type="ARBA" id="ARBA00022490"/>
    </source>
</evidence>